<accession>A0A8S0YUH1</accession>
<evidence type="ECO:0000313" key="5">
    <source>
        <dbReference type="Proteomes" id="UP000494256"/>
    </source>
</evidence>
<reference evidence="4 5" key="1">
    <citation type="submission" date="2020-04" db="EMBL/GenBank/DDBJ databases">
        <authorList>
            <person name="Wallbank WR R."/>
            <person name="Pardo Diaz C."/>
            <person name="Kozak K."/>
            <person name="Martin S."/>
            <person name="Jiggins C."/>
            <person name="Moest M."/>
            <person name="Warren A I."/>
            <person name="Byers J.R.P. K."/>
            <person name="Montejo-Kovacevich G."/>
            <person name="Yen C E."/>
        </authorList>
    </citation>
    <scope>NUCLEOTIDE SEQUENCE [LARGE SCALE GENOMIC DNA]</scope>
</reference>
<keyword evidence="4" id="KW-1185">Reference proteome</keyword>
<protein>
    <submittedName>
        <fullName evidence="2">Uncharacterized protein</fullName>
    </submittedName>
</protein>
<gene>
    <name evidence="2" type="ORF">APLA_LOCUS1376</name>
    <name evidence="3" type="ORF">APLA_LOCUS8778</name>
</gene>
<dbReference type="Proteomes" id="UP000494256">
    <property type="component" value="Unassembled WGS sequence"/>
</dbReference>
<dbReference type="CDD" id="cd00063">
    <property type="entry name" value="FN3"/>
    <property type="match status" value="1"/>
</dbReference>
<name>A0A8S0YUH1_ARCPL</name>
<proteinExistence type="predicted"/>
<dbReference type="AlphaFoldDB" id="A0A8S0YUH1"/>
<feature type="signal peptide" evidence="1">
    <location>
        <begin position="1"/>
        <end position="15"/>
    </location>
</feature>
<dbReference type="SUPFAM" id="SSF49265">
    <property type="entry name" value="Fibronectin type III"/>
    <property type="match status" value="1"/>
</dbReference>
<dbReference type="InterPro" id="IPR003961">
    <property type="entry name" value="FN3_dom"/>
</dbReference>
<dbReference type="EMBL" id="CADEBC010000511">
    <property type="protein sequence ID" value="CAB3241646.1"/>
    <property type="molecule type" value="Genomic_DNA"/>
</dbReference>
<dbReference type="InterPro" id="IPR036116">
    <property type="entry name" value="FN3_sf"/>
</dbReference>
<dbReference type="Proteomes" id="UP000494106">
    <property type="component" value="Unassembled WGS sequence"/>
</dbReference>
<keyword evidence="1" id="KW-0732">Signal</keyword>
<evidence type="ECO:0000256" key="1">
    <source>
        <dbReference type="SAM" id="SignalP"/>
    </source>
</evidence>
<sequence length="140" mass="15738">MKVLYFLALVVLCIAAPIDTPPKNLKVTVHQENGIPYFVAKWDKVESSDDDPILGYDVLVNYGKLYVNFETKEDGSKVTEVFAPTKPEKPITKLAEFDVPASSNEYIYKIEKGVVYQVAVRCYTAKGRGPLSEYAMFSFL</sequence>
<dbReference type="InterPro" id="IPR013783">
    <property type="entry name" value="Ig-like_fold"/>
</dbReference>
<evidence type="ECO:0000313" key="2">
    <source>
        <dbReference type="EMBL" id="CAB3223149.1"/>
    </source>
</evidence>
<dbReference type="OrthoDB" id="6883439at2759"/>
<evidence type="ECO:0000313" key="3">
    <source>
        <dbReference type="EMBL" id="CAB3241646.1"/>
    </source>
</evidence>
<organism evidence="2 5">
    <name type="scientific">Arctia plantaginis</name>
    <name type="common">Wood tiger moth</name>
    <name type="synonym">Phalaena plantaginis</name>
    <dbReference type="NCBI Taxonomy" id="874455"/>
    <lineage>
        <taxon>Eukaryota</taxon>
        <taxon>Metazoa</taxon>
        <taxon>Ecdysozoa</taxon>
        <taxon>Arthropoda</taxon>
        <taxon>Hexapoda</taxon>
        <taxon>Insecta</taxon>
        <taxon>Pterygota</taxon>
        <taxon>Neoptera</taxon>
        <taxon>Endopterygota</taxon>
        <taxon>Lepidoptera</taxon>
        <taxon>Glossata</taxon>
        <taxon>Ditrysia</taxon>
        <taxon>Noctuoidea</taxon>
        <taxon>Erebidae</taxon>
        <taxon>Arctiinae</taxon>
        <taxon>Arctia</taxon>
    </lineage>
</organism>
<evidence type="ECO:0000313" key="4">
    <source>
        <dbReference type="Proteomes" id="UP000494106"/>
    </source>
</evidence>
<feature type="chain" id="PRO_5036272849" evidence="1">
    <location>
        <begin position="16"/>
        <end position="140"/>
    </location>
</feature>
<dbReference type="Gene3D" id="2.60.40.10">
    <property type="entry name" value="Immunoglobulins"/>
    <property type="match status" value="1"/>
</dbReference>
<comment type="caution">
    <text evidence="2">The sequence shown here is derived from an EMBL/GenBank/DDBJ whole genome shotgun (WGS) entry which is preliminary data.</text>
</comment>
<dbReference type="EMBL" id="CADEBD010000146">
    <property type="protein sequence ID" value="CAB3223149.1"/>
    <property type="molecule type" value="Genomic_DNA"/>
</dbReference>